<evidence type="ECO:0000256" key="8">
    <source>
        <dbReference type="RuleBase" id="RU000590"/>
    </source>
</evidence>
<keyword evidence="5 8" id="KW-0479">Metal-binding</keyword>
<dbReference type="GO" id="GO:0006508">
    <property type="term" value="P:proteolysis"/>
    <property type="evidence" value="ECO:0007669"/>
    <property type="project" value="TreeGrafter"/>
</dbReference>
<dbReference type="SUPFAM" id="SSF53092">
    <property type="entry name" value="Creatinase/prolidase N-terminal domain"/>
    <property type="match status" value="1"/>
</dbReference>
<dbReference type="PROSITE" id="PS00491">
    <property type="entry name" value="PROLINE_PEPTIDASE"/>
    <property type="match status" value="1"/>
</dbReference>
<keyword evidence="6" id="KW-0378">Hydrolase</keyword>
<keyword evidence="10" id="KW-0031">Aminopeptidase</keyword>
<dbReference type="Gene3D" id="3.40.350.10">
    <property type="entry name" value="Creatinase/prolidase N-terminal domain"/>
    <property type="match status" value="1"/>
</dbReference>
<keyword evidence="7" id="KW-0464">Manganese</keyword>
<evidence type="ECO:0000256" key="7">
    <source>
        <dbReference type="ARBA" id="ARBA00023211"/>
    </source>
</evidence>
<evidence type="ECO:0000256" key="3">
    <source>
        <dbReference type="ARBA" id="ARBA00008766"/>
    </source>
</evidence>
<name>A0AAU8JKV6_9CYAN</name>
<dbReference type="SUPFAM" id="SSF55920">
    <property type="entry name" value="Creatinase/aminopeptidase"/>
    <property type="match status" value="1"/>
</dbReference>
<protein>
    <recommendedName>
        <fullName evidence="4">Xaa-Pro aminopeptidase</fullName>
        <ecNumber evidence="4">3.4.11.9</ecNumber>
    </recommendedName>
</protein>
<evidence type="ECO:0000256" key="5">
    <source>
        <dbReference type="ARBA" id="ARBA00022723"/>
    </source>
</evidence>
<reference evidence="10" key="1">
    <citation type="submission" date="2024-07" db="EMBL/GenBank/DDBJ databases">
        <authorList>
            <person name="Kim Y.J."/>
            <person name="Jeong J.Y."/>
        </authorList>
    </citation>
    <scope>NUCLEOTIDE SEQUENCE</scope>
    <source>
        <strain evidence="10">GIHE-MW2</strain>
    </source>
</reference>
<dbReference type="SMART" id="SM01011">
    <property type="entry name" value="AMP_N"/>
    <property type="match status" value="1"/>
</dbReference>
<evidence type="ECO:0000256" key="1">
    <source>
        <dbReference type="ARBA" id="ARBA00001424"/>
    </source>
</evidence>
<evidence type="ECO:0000256" key="4">
    <source>
        <dbReference type="ARBA" id="ARBA00012574"/>
    </source>
</evidence>
<proteinExistence type="inferred from homology"/>
<dbReference type="GO" id="GO:0070006">
    <property type="term" value="F:metalloaminopeptidase activity"/>
    <property type="evidence" value="ECO:0007669"/>
    <property type="project" value="InterPro"/>
</dbReference>
<evidence type="ECO:0000313" key="10">
    <source>
        <dbReference type="EMBL" id="XCM39349.1"/>
    </source>
</evidence>
<dbReference type="InterPro" id="IPR000994">
    <property type="entry name" value="Pept_M24"/>
</dbReference>
<dbReference type="InterPro" id="IPR007865">
    <property type="entry name" value="Aminopep_P_N"/>
</dbReference>
<dbReference type="Gene3D" id="3.90.230.10">
    <property type="entry name" value="Creatinase/methionine aminopeptidase superfamily"/>
    <property type="match status" value="1"/>
</dbReference>
<keyword evidence="10" id="KW-0645">Protease</keyword>
<accession>A0AAU8JKV6</accession>
<sequence>MPATSPNPIVETLKNRRQQLAQLISFPVILWSGKPSSRNFPHNTFPFRPSSHFLYFAGLPVEDAAIRLDSGKLELFMDDPNPESTLWHGVMPTRAQIAEAIGADAAFPKQELASRATGAATIMVQDSATRAEQYMVRNMVRHSVQPKCSAPLPRTDDRYDDRYKEIDLQLAQAIATVRLTHDQIALSQLMSAAACTMQAHLAGMMATPRAKTEAMVRAAMEGVLIANNMQCAYNSIVTVHGEVLHNQVYHHPLQPGDLLLVDLGAETASGWAADVTRTWPVSGKFSPTQRDIYDIVLAAHDACIAYARPGVEYQDIHLLACRVIAEGLVNLGILKGQPEDLVEMDAHALFFPHGIGHLLGLDVHDMEDLGDIAGYETGRVRSDRFGLCFLRLNRPLRAGMLVTIEPGFYQVPAILNQPENRNKYKDVVNWEYLAKFADVRGIRIEDDVLITDGRSETLTADLPTNPHIIEQIIQG</sequence>
<comment type="cofactor">
    <cofactor evidence="2">
        <name>Mn(2+)</name>
        <dbReference type="ChEBI" id="CHEBI:29035"/>
    </cofactor>
</comment>
<dbReference type="RefSeq" id="WP_054470217.1">
    <property type="nucleotide sequence ID" value="NZ_CP159837.1"/>
</dbReference>
<dbReference type="EMBL" id="CP159837">
    <property type="protein sequence ID" value="XCM39349.1"/>
    <property type="molecule type" value="Genomic_DNA"/>
</dbReference>
<dbReference type="InterPro" id="IPR052433">
    <property type="entry name" value="X-Pro_dipept-like"/>
</dbReference>
<evidence type="ECO:0000259" key="9">
    <source>
        <dbReference type="SMART" id="SM01011"/>
    </source>
</evidence>
<dbReference type="GO" id="GO:0030145">
    <property type="term" value="F:manganese ion binding"/>
    <property type="evidence" value="ECO:0007669"/>
    <property type="project" value="InterPro"/>
</dbReference>
<evidence type="ECO:0000256" key="6">
    <source>
        <dbReference type="ARBA" id="ARBA00022801"/>
    </source>
</evidence>
<dbReference type="PANTHER" id="PTHR43226">
    <property type="entry name" value="XAA-PRO AMINOPEPTIDASE 3"/>
    <property type="match status" value="1"/>
</dbReference>
<organism evidence="10">
    <name type="scientific">Planktothricoides raciborskii GIHE-MW2</name>
    <dbReference type="NCBI Taxonomy" id="2792601"/>
    <lineage>
        <taxon>Bacteria</taxon>
        <taxon>Bacillati</taxon>
        <taxon>Cyanobacteriota</taxon>
        <taxon>Cyanophyceae</taxon>
        <taxon>Oscillatoriophycideae</taxon>
        <taxon>Oscillatoriales</taxon>
        <taxon>Oscillatoriaceae</taxon>
        <taxon>Planktothricoides</taxon>
    </lineage>
</organism>
<dbReference type="InterPro" id="IPR036005">
    <property type="entry name" value="Creatinase/aminopeptidase-like"/>
</dbReference>
<dbReference type="InterPro" id="IPR001131">
    <property type="entry name" value="Peptidase_M24B_aminopep-P_CS"/>
</dbReference>
<gene>
    <name evidence="10" type="ORF">ABWT76_002264</name>
</gene>
<dbReference type="CDD" id="cd01087">
    <property type="entry name" value="Prolidase"/>
    <property type="match status" value="1"/>
</dbReference>
<dbReference type="GO" id="GO:0005829">
    <property type="term" value="C:cytosol"/>
    <property type="evidence" value="ECO:0007669"/>
    <property type="project" value="TreeGrafter"/>
</dbReference>
<comment type="catalytic activity">
    <reaction evidence="1">
        <text>Release of any N-terminal amino acid, including proline, that is linked to proline, even from a dipeptide or tripeptide.</text>
        <dbReference type="EC" id="3.4.11.9"/>
    </reaction>
</comment>
<evidence type="ECO:0000256" key="2">
    <source>
        <dbReference type="ARBA" id="ARBA00001936"/>
    </source>
</evidence>
<dbReference type="Pfam" id="PF05195">
    <property type="entry name" value="AMP_N"/>
    <property type="match status" value="1"/>
</dbReference>
<dbReference type="EC" id="3.4.11.9" evidence="4"/>
<dbReference type="Pfam" id="PF00557">
    <property type="entry name" value="Peptidase_M24"/>
    <property type="match status" value="1"/>
</dbReference>
<feature type="domain" description="Aminopeptidase P N-terminal" evidence="9">
    <location>
        <begin position="8"/>
        <end position="133"/>
    </location>
</feature>
<dbReference type="PANTHER" id="PTHR43226:SF4">
    <property type="entry name" value="XAA-PRO AMINOPEPTIDASE 3"/>
    <property type="match status" value="1"/>
</dbReference>
<dbReference type="InterPro" id="IPR029149">
    <property type="entry name" value="Creatin/AminoP/Spt16_N"/>
</dbReference>
<comment type="similarity">
    <text evidence="3 8">Belongs to the peptidase M24B family.</text>
</comment>
<dbReference type="AlphaFoldDB" id="A0AAU8JKV6"/>